<dbReference type="InterPro" id="IPR036570">
    <property type="entry name" value="HORMA_dom_sf"/>
</dbReference>
<protein>
    <recommendedName>
        <fullName evidence="3">HORMA domain-containing protein</fullName>
    </recommendedName>
</protein>
<comment type="similarity">
    <text evidence="1">Belongs to the MAD2 family.</text>
</comment>
<reference evidence="4 5" key="1">
    <citation type="submission" date="2024-02" db="EMBL/GenBank/DDBJ databases">
        <title>De novo assembly and annotation of 12 fungi associated with fruit tree decline syndrome in Ontario, Canada.</title>
        <authorList>
            <person name="Sulman M."/>
            <person name="Ellouze W."/>
            <person name="Ilyukhin E."/>
        </authorList>
    </citation>
    <scope>NUCLEOTIDE SEQUENCE [LARGE SCALE GENOMIC DNA]</scope>
    <source>
        <strain evidence="4 5">M42-189</strain>
    </source>
</reference>
<dbReference type="Proteomes" id="UP001521785">
    <property type="component" value="Unassembled WGS sequence"/>
</dbReference>
<dbReference type="Gene3D" id="3.30.900.10">
    <property type="entry name" value="HORMA domain"/>
    <property type="match status" value="1"/>
</dbReference>
<comment type="caution">
    <text evidence="4">The sequence shown here is derived from an EMBL/GenBank/DDBJ whole genome shotgun (WGS) entry which is preliminary data.</text>
</comment>
<dbReference type="SUPFAM" id="SSF56019">
    <property type="entry name" value="The spindle assembly checkpoint protein mad2"/>
    <property type="match status" value="1"/>
</dbReference>
<feature type="domain" description="HORMA" evidence="3">
    <location>
        <begin position="6"/>
        <end position="262"/>
    </location>
</feature>
<evidence type="ECO:0000313" key="4">
    <source>
        <dbReference type="EMBL" id="KAL1599554.1"/>
    </source>
</evidence>
<feature type="region of interest" description="Disordered" evidence="2">
    <location>
        <begin position="125"/>
        <end position="157"/>
    </location>
</feature>
<feature type="compositionally biased region" description="Basic residues" evidence="2">
    <location>
        <begin position="146"/>
        <end position="156"/>
    </location>
</feature>
<evidence type="ECO:0000256" key="2">
    <source>
        <dbReference type="SAM" id="MobiDB-lite"/>
    </source>
</evidence>
<evidence type="ECO:0000259" key="3">
    <source>
        <dbReference type="PROSITE" id="PS50815"/>
    </source>
</evidence>
<dbReference type="EMBL" id="JAKJXO020000010">
    <property type="protein sequence ID" value="KAL1599554.1"/>
    <property type="molecule type" value="Genomic_DNA"/>
</dbReference>
<evidence type="ECO:0000256" key="1">
    <source>
        <dbReference type="ARBA" id="ARBA00010348"/>
    </source>
</evidence>
<gene>
    <name evidence="4" type="ORF">SLS60_007357</name>
</gene>
<evidence type="ECO:0000313" key="5">
    <source>
        <dbReference type="Proteomes" id="UP001521785"/>
    </source>
</evidence>
<feature type="compositionally biased region" description="Basic and acidic residues" evidence="2">
    <location>
        <begin position="125"/>
        <end position="134"/>
    </location>
</feature>
<dbReference type="InterPro" id="IPR045091">
    <property type="entry name" value="Mad2-like"/>
</dbReference>
<feature type="region of interest" description="Disordered" evidence="2">
    <location>
        <begin position="210"/>
        <end position="252"/>
    </location>
</feature>
<proteinExistence type="inferred from homology"/>
<dbReference type="PANTHER" id="PTHR11842:SF10">
    <property type="entry name" value="MITOTIC SPINDLE ASSEMBLY CHECKPOINT PROTEIN MAD2B"/>
    <property type="match status" value="1"/>
</dbReference>
<organism evidence="4 5">
    <name type="scientific">Paraconiothyrium brasiliense</name>
    <dbReference type="NCBI Taxonomy" id="300254"/>
    <lineage>
        <taxon>Eukaryota</taxon>
        <taxon>Fungi</taxon>
        <taxon>Dikarya</taxon>
        <taxon>Ascomycota</taxon>
        <taxon>Pezizomycotina</taxon>
        <taxon>Dothideomycetes</taxon>
        <taxon>Pleosporomycetidae</taxon>
        <taxon>Pleosporales</taxon>
        <taxon>Massarineae</taxon>
        <taxon>Didymosphaeriaceae</taxon>
        <taxon>Paraconiothyrium</taxon>
    </lineage>
</organism>
<sequence length="291" mass="32667">MPTTYLTTLSAFTHFLTAYVHTLLYLRHLYPLPSFLRTRFHNTPVYQSRHPDVCQWIQDAISAVRDELLKGTVARIAIVVFHPGYDEGSGSVKILERYMLDVSGFPVVTREERFMDIEWEKSEQEKAEAERKAAAEAAAAEEMARNKGKGKAKQKPKGLDADVDVDLSEQFRAAFITLTTRASQLEPLPPECSFNISMELKDEADVDPPIGHPQKWVPSQPSLQKTGRKGAVLSDDETHGRPEGEDLGGAKVTPIRTVEAGVFRFETWIEEGRAKFETQWPEESNFDSSAG</sequence>
<dbReference type="Pfam" id="PF02301">
    <property type="entry name" value="HORMA"/>
    <property type="match status" value="1"/>
</dbReference>
<accession>A0ABR3R545</accession>
<dbReference type="InterPro" id="IPR003511">
    <property type="entry name" value="HORMA_dom"/>
</dbReference>
<name>A0ABR3R545_9PLEO</name>
<dbReference type="PROSITE" id="PS50815">
    <property type="entry name" value="HORMA"/>
    <property type="match status" value="1"/>
</dbReference>
<dbReference type="PANTHER" id="PTHR11842">
    <property type="entry name" value="MITOTIC SPINDLE ASSEMBLY CHECKPOINT PROTEIN MAD2"/>
    <property type="match status" value="1"/>
</dbReference>
<keyword evidence="5" id="KW-1185">Reference proteome</keyword>